<keyword evidence="3" id="KW-0521">NADP</keyword>
<dbReference type="Gene3D" id="3.40.50.720">
    <property type="entry name" value="NAD(P)-binding Rossmann-like Domain"/>
    <property type="match status" value="1"/>
</dbReference>
<dbReference type="InterPro" id="IPR051721">
    <property type="entry name" value="Biopterin_syn/organic_redct"/>
</dbReference>
<dbReference type="RefSeq" id="WP_200358416.1">
    <property type="nucleotide sequence ID" value="NZ_JAENIL010000065.1"/>
</dbReference>
<protein>
    <submittedName>
        <fullName evidence="5">SDR family NAD(P)-dependent oxidoreductase</fullName>
    </submittedName>
</protein>
<dbReference type="InterPro" id="IPR002347">
    <property type="entry name" value="SDR_fam"/>
</dbReference>
<reference evidence="5" key="1">
    <citation type="submission" date="2021-01" db="EMBL/GenBank/DDBJ databases">
        <title>Modified the classification status of verrucomicrobia.</title>
        <authorList>
            <person name="Feng X."/>
        </authorList>
    </citation>
    <scope>NUCLEOTIDE SEQUENCE</scope>
    <source>
        <strain evidence="5">KCTC 13126</strain>
    </source>
</reference>
<evidence type="ECO:0000313" key="6">
    <source>
        <dbReference type="Proteomes" id="UP000617628"/>
    </source>
</evidence>
<evidence type="ECO:0000313" key="5">
    <source>
        <dbReference type="EMBL" id="MBK1879979.1"/>
    </source>
</evidence>
<dbReference type="InterPro" id="IPR036291">
    <property type="entry name" value="NAD(P)-bd_dom_sf"/>
</dbReference>
<dbReference type="EMBL" id="JAENIL010000065">
    <property type="protein sequence ID" value="MBK1879979.1"/>
    <property type="molecule type" value="Genomic_DNA"/>
</dbReference>
<evidence type="ECO:0000256" key="3">
    <source>
        <dbReference type="ARBA" id="ARBA00022857"/>
    </source>
</evidence>
<keyword evidence="2" id="KW-0963">Cytoplasm</keyword>
<evidence type="ECO:0000256" key="4">
    <source>
        <dbReference type="ARBA" id="ARBA00023002"/>
    </source>
</evidence>
<proteinExistence type="predicted"/>
<dbReference type="PANTHER" id="PTHR44085:SF2">
    <property type="entry name" value="SEPIAPTERIN REDUCTASE"/>
    <property type="match status" value="1"/>
</dbReference>
<sequence>MRTILITGVSRGLGQSLSKLLASEDTQLIGFGRTQGDFSGTFHTCDFTKPQLAASIFDDALAETQFDESESITFIANAGRLGQLNFAQNLDVYDTEQTIAANLTGSAIAASAFLKRVQDIPVPKTFIQISSGAALPERAKASWSLYCASKAGQEQLVRSIALEQSITPHPTTFINVDPGVMETAMQEHIRSLSPDVFPDVERFINLKKEGRIPSPDTIAEKIANLIANPTELENGKTYSFANR</sequence>
<dbReference type="AlphaFoldDB" id="A0A934VTY2"/>
<dbReference type="Proteomes" id="UP000617628">
    <property type="component" value="Unassembled WGS sequence"/>
</dbReference>
<gene>
    <name evidence="5" type="ORF">JIN87_24050</name>
</gene>
<accession>A0A934VTY2</accession>
<comment type="caution">
    <text evidence="5">The sequence shown here is derived from an EMBL/GenBank/DDBJ whole genome shotgun (WGS) entry which is preliminary data.</text>
</comment>
<dbReference type="Pfam" id="PF00106">
    <property type="entry name" value="adh_short"/>
    <property type="match status" value="1"/>
</dbReference>
<keyword evidence="6" id="KW-1185">Reference proteome</keyword>
<dbReference type="PRINTS" id="PR00081">
    <property type="entry name" value="GDHRDH"/>
</dbReference>
<comment type="subcellular location">
    <subcellularLocation>
        <location evidence="1">Cytoplasm</location>
    </subcellularLocation>
</comment>
<evidence type="ECO:0000256" key="1">
    <source>
        <dbReference type="ARBA" id="ARBA00004496"/>
    </source>
</evidence>
<dbReference type="GO" id="GO:0006729">
    <property type="term" value="P:tetrahydrobiopterin biosynthetic process"/>
    <property type="evidence" value="ECO:0007669"/>
    <property type="project" value="TreeGrafter"/>
</dbReference>
<evidence type="ECO:0000256" key="2">
    <source>
        <dbReference type="ARBA" id="ARBA00022490"/>
    </source>
</evidence>
<dbReference type="GO" id="GO:0005737">
    <property type="term" value="C:cytoplasm"/>
    <property type="evidence" value="ECO:0007669"/>
    <property type="project" value="UniProtKB-SubCell"/>
</dbReference>
<dbReference type="SUPFAM" id="SSF51735">
    <property type="entry name" value="NAD(P)-binding Rossmann-fold domains"/>
    <property type="match status" value="1"/>
</dbReference>
<organism evidence="5 6">
    <name type="scientific">Pelagicoccus mobilis</name>
    <dbReference type="NCBI Taxonomy" id="415221"/>
    <lineage>
        <taxon>Bacteria</taxon>
        <taxon>Pseudomonadati</taxon>
        <taxon>Verrucomicrobiota</taxon>
        <taxon>Opitutia</taxon>
        <taxon>Puniceicoccales</taxon>
        <taxon>Pelagicoccaceae</taxon>
        <taxon>Pelagicoccus</taxon>
    </lineage>
</organism>
<dbReference type="PANTHER" id="PTHR44085">
    <property type="entry name" value="SEPIAPTERIN REDUCTASE"/>
    <property type="match status" value="1"/>
</dbReference>
<dbReference type="GO" id="GO:0004757">
    <property type="term" value="F:sepiapterin reductase (NADP+) activity"/>
    <property type="evidence" value="ECO:0007669"/>
    <property type="project" value="TreeGrafter"/>
</dbReference>
<name>A0A934VTY2_9BACT</name>
<keyword evidence="4" id="KW-0560">Oxidoreductase</keyword>